<proteinExistence type="predicted"/>
<evidence type="ECO:0000256" key="1">
    <source>
        <dbReference type="SAM" id="MobiDB-lite"/>
    </source>
</evidence>
<feature type="compositionally biased region" description="Basic residues" evidence="1">
    <location>
        <begin position="156"/>
        <end position="166"/>
    </location>
</feature>
<dbReference type="AlphaFoldDB" id="A0A8T0VKJ9"/>
<keyword evidence="3" id="KW-1185">Reference proteome</keyword>
<evidence type="ECO:0000313" key="3">
    <source>
        <dbReference type="Proteomes" id="UP000823388"/>
    </source>
</evidence>
<name>A0A8T0VKJ9_PANVG</name>
<sequence>MAYRNGASGVLAAAVEEIRRRGERWRRIPAVIDRRGRGMAGGDLERAPWLHREDGSTEIEEAAAEDEEELYSSITCKKTPAPNACRSRGLGSRGPGSRKESPHLPRKMRLPRPPPCGRRGGGGAARTWEEASPALPRRRGRPPRPWRPPCSPPRHAASRRRSQWRI</sequence>
<comment type="caution">
    <text evidence="2">The sequence shown here is derived from an EMBL/GenBank/DDBJ whole genome shotgun (WGS) entry which is preliminary data.</text>
</comment>
<evidence type="ECO:0000313" key="2">
    <source>
        <dbReference type="EMBL" id="KAG2634136.1"/>
    </source>
</evidence>
<organism evidence="2 3">
    <name type="scientific">Panicum virgatum</name>
    <name type="common">Blackwell switchgrass</name>
    <dbReference type="NCBI Taxonomy" id="38727"/>
    <lineage>
        <taxon>Eukaryota</taxon>
        <taxon>Viridiplantae</taxon>
        <taxon>Streptophyta</taxon>
        <taxon>Embryophyta</taxon>
        <taxon>Tracheophyta</taxon>
        <taxon>Spermatophyta</taxon>
        <taxon>Magnoliopsida</taxon>
        <taxon>Liliopsida</taxon>
        <taxon>Poales</taxon>
        <taxon>Poaceae</taxon>
        <taxon>PACMAD clade</taxon>
        <taxon>Panicoideae</taxon>
        <taxon>Panicodae</taxon>
        <taxon>Paniceae</taxon>
        <taxon>Panicinae</taxon>
        <taxon>Panicum</taxon>
        <taxon>Panicum sect. Hiantes</taxon>
    </lineage>
</organism>
<protein>
    <submittedName>
        <fullName evidence="2">Uncharacterized protein</fullName>
    </submittedName>
</protein>
<feature type="region of interest" description="Disordered" evidence="1">
    <location>
        <begin position="63"/>
        <end position="166"/>
    </location>
</feature>
<dbReference type="Proteomes" id="UP000823388">
    <property type="component" value="Chromosome 2N"/>
</dbReference>
<accession>A0A8T0VKJ9</accession>
<dbReference type="EMBL" id="CM029040">
    <property type="protein sequence ID" value="KAG2634136.1"/>
    <property type="molecule type" value="Genomic_DNA"/>
</dbReference>
<reference evidence="2" key="1">
    <citation type="submission" date="2020-05" db="EMBL/GenBank/DDBJ databases">
        <title>WGS assembly of Panicum virgatum.</title>
        <authorList>
            <person name="Lovell J.T."/>
            <person name="Jenkins J."/>
            <person name="Shu S."/>
            <person name="Juenger T.E."/>
            <person name="Schmutz J."/>
        </authorList>
    </citation>
    <scope>NUCLEOTIDE SEQUENCE</scope>
    <source>
        <strain evidence="2">AP13</strain>
    </source>
</reference>
<gene>
    <name evidence="2" type="ORF">PVAP13_2NG252700</name>
</gene>